<gene>
    <name evidence="2" type="ORF">ACERZ8_10685</name>
</gene>
<dbReference type="Proteomes" id="UP001627408">
    <property type="component" value="Unassembled WGS sequence"/>
</dbReference>
<name>A0ABW8UT83_9RHOB</name>
<evidence type="ECO:0000313" key="2">
    <source>
        <dbReference type="EMBL" id="MFL4470316.1"/>
    </source>
</evidence>
<protein>
    <submittedName>
        <fullName evidence="2">VPLPA-CTERM sorting domain-containing protein</fullName>
    </submittedName>
</protein>
<dbReference type="EMBL" id="JBHDIY010000002">
    <property type="protein sequence ID" value="MFL4470316.1"/>
    <property type="molecule type" value="Genomic_DNA"/>
</dbReference>
<comment type="caution">
    <text evidence="2">The sequence shown here is derived from an EMBL/GenBank/DDBJ whole genome shotgun (WGS) entry which is preliminary data.</text>
</comment>
<accession>A0ABW8UT83</accession>
<reference evidence="2 3" key="1">
    <citation type="submission" date="2024-08" db="EMBL/GenBank/DDBJ databases">
        <title>Tateyamaria sp. nov., isolated from marine algae.</title>
        <authorList>
            <person name="Choi B.J."/>
            <person name="Kim J.M."/>
            <person name="Lee J.K."/>
            <person name="Choi D.G."/>
            <person name="Bayburt H."/>
            <person name="Baek J.H."/>
            <person name="Han D.M."/>
            <person name="Jeon C.O."/>
        </authorList>
    </citation>
    <scope>NUCLEOTIDE SEQUENCE [LARGE SCALE GENOMIC DNA]</scope>
    <source>
        <strain evidence="2 3">KMU-156</strain>
    </source>
</reference>
<organism evidence="2 3">
    <name type="scientific">Tateyamaria armeniaca</name>
    <dbReference type="NCBI Taxonomy" id="2518930"/>
    <lineage>
        <taxon>Bacteria</taxon>
        <taxon>Pseudomonadati</taxon>
        <taxon>Pseudomonadota</taxon>
        <taxon>Alphaproteobacteria</taxon>
        <taxon>Rhodobacterales</taxon>
        <taxon>Roseobacteraceae</taxon>
        <taxon>Tateyamaria</taxon>
    </lineage>
</organism>
<keyword evidence="1" id="KW-0732">Signal</keyword>
<dbReference type="RefSeq" id="WP_407592175.1">
    <property type="nucleotide sequence ID" value="NZ_JBHDIY010000002.1"/>
</dbReference>
<keyword evidence="3" id="KW-1185">Reference proteome</keyword>
<feature type="chain" id="PRO_5045145262" evidence="1">
    <location>
        <begin position="24"/>
        <end position="214"/>
    </location>
</feature>
<evidence type="ECO:0000256" key="1">
    <source>
        <dbReference type="SAM" id="SignalP"/>
    </source>
</evidence>
<feature type="signal peptide" evidence="1">
    <location>
        <begin position="1"/>
        <end position="23"/>
    </location>
</feature>
<evidence type="ECO:0000313" key="3">
    <source>
        <dbReference type="Proteomes" id="UP001627408"/>
    </source>
</evidence>
<proteinExistence type="predicted"/>
<sequence length="214" mass="22852">MNRFFARTLPLLALVASASFAHAATVLDQRFDPNNPIRGAYFNEGSARVFEDFSVGSATDLGQVSIWGVHWSSGNIPANEDFRVDIRADAGGSLGASVATSTLTILSRTDTGIDHNNRNGADILEYVFDFDSDITLNAGSYWISVFLANNAPGTSWAWQRTSRSGNTIGARGSVAIVIEDEVSPVPLPTGLPLMLAGLGTLVLLRRRGQAASHD</sequence>